<organism evidence="1 2">
    <name type="scientific">Paramormyrops kingsleyae</name>
    <dbReference type="NCBI Taxonomy" id="1676925"/>
    <lineage>
        <taxon>Eukaryota</taxon>
        <taxon>Metazoa</taxon>
        <taxon>Chordata</taxon>
        <taxon>Craniata</taxon>
        <taxon>Vertebrata</taxon>
        <taxon>Euteleostomi</taxon>
        <taxon>Actinopterygii</taxon>
        <taxon>Neopterygii</taxon>
        <taxon>Teleostei</taxon>
        <taxon>Osteoglossocephala</taxon>
        <taxon>Osteoglossomorpha</taxon>
        <taxon>Osteoglossiformes</taxon>
        <taxon>Mormyridae</taxon>
        <taxon>Paramormyrops</taxon>
    </lineage>
</organism>
<evidence type="ECO:0000313" key="1">
    <source>
        <dbReference type="Ensembl" id="ENSPKIP00000022886.1"/>
    </source>
</evidence>
<proteinExistence type="predicted"/>
<protein>
    <submittedName>
        <fullName evidence="1">Zgc:113274</fullName>
    </submittedName>
</protein>
<dbReference type="Proteomes" id="UP000261540">
    <property type="component" value="Unplaced"/>
</dbReference>
<reference evidence="1" key="2">
    <citation type="submission" date="2025-09" db="UniProtKB">
        <authorList>
            <consortium name="Ensembl"/>
        </authorList>
    </citation>
    <scope>IDENTIFICATION</scope>
</reference>
<name>A0A3B3RYM2_9TELE</name>
<dbReference type="Ensembl" id="ENSPKIT00000003558.1">
    <property type="protein sequence ID" value="ENSPKIP00000022886.1"/>
    <property type="gene ID" value="ENSPKIG00000006723.1"/>
</dbReference>
<reference evidence="1" key="1">
    <citation type="submission" date="2025-08" db="UniProtKB">
        <authorList>
            <consortium name="Ensembl"/>
        </authorList>
    </citation>
    <scope>IDENTIFICATION</scope>
</reference>
<sequence>MERAAVDVKCGKSIRSVVKDKNIDRSPLSRYRKKMEAKKVTAVGYSGTAEAKKVFTGEVEKELADYIKKLADQFHGLTPKKCCELEMELKGLVGRVIPLHITGAEVARVVKELRGGRAPVFFDNLAKVMDR</sequence>
<accession>A0A3B3RYM2</accession>
<dbReference type="AlphaFoldDB" id="A0A3B3RYM2"/>
<keyword evidence="2" id="KW-1185">Reference proteome</keyword>
<dbReference type="GeneTree" id="ENSGT00990000203922"/>
<evidence type="ECO:0000313" key="2">
    <source>
        <dbReference type="Proteomes" id="UP000261540"/>
    </source>
</evidence>